<keyword evidence="1" id="KW-0963">Cytoplasm</keyword>
<dbReference type="GO" id="GO:0016783">
    <property type="term" value="F:sulfurtransferase activity"/>
    <property type="evidence" value="ECO:0007669"/>
    <property type="project" value="InterPro"/>
</dbReference>
<dbReference type="SUPFAM" id="SSF53927">
    <property type="entry name" value="Cytidine deaminase-like"/>
    <property type="match status" value="1"/>
</dbReference>
<proteinExistence type="predicted"/>
<accession>X1GI36</accession>
<dbReference type="PANTHER" id="PTHR30592">
    <property type="entry name" value="FORMATE DEHYDROGENASE"/>
    <property type="match status" value="1"/>
</dbReference>
<dbReference type="Gene3D" id="3.40.140.10">
    <property type="entry name" value="Cytidine Deaminase, domain 2"/>
    <property type="match status" value="1"/>
</dbReference>
<evidence type="ECO:0008006" key="4">
    <source>
        <dbReference type="Google" id="ProtNLM"/>
    </source>
</evidence>
<feature type="non-terminal residue" evidence="3">
    <location>
        <position position="1"/>
    </location>
</feature>
<dbReference type="NCBIfam" id="TIGR00129">
    <property type="entry name" value="fdhD_narQ"/>
    <property type="match status" value="1"/>
</dbReference>
<dbReference type="GO" id="GO:0006777">
    <property type="term" value="P:Mo-molybdopterin cofactor biosynthetic process"/>
    <property type="evidence" value="ECO:0007669"/>
    <property type="project" value="UniProtKB-KW"/>
</dbReference>
<dbReference type="PANTHER" id="PTHR30592:SF1">
    <property type="entry name" value="SULFUR CARRIER PROTEIN FDHD"/>
    <property type="match status" value="1"/>
</dbReference>
<gene>
    <name evidence="3" type="ORF">S03H2_22950</name>
</gene>
<organism evidence="3">
    <name type="scientific">marine sediment metagenome</name>
    <dbReference type="NCBI Taxonomy" id="412755"/>
    <lineage>
        <taxon>unclassified sequences</taxon>
        <taxon>metagenomes</taxon>
        <taxon>ecological metagenomes</taxon>
    </lineage>
</organism>
<name>X1GI36_9ZZZZ</name>
<keyword evidence="2" id="KW-0501">Molybdenum cofactor biosynthesis</keyword>
<evidence type="ECO:0000256" key="2">
    <source>
        <dbReference type="ARBA" id="ARBA00023150"/>
    </source>
</evidence>
<dbReference type="AlphaFoldDB" id="X1GI36"/>
<dbReference type="Pfam" id="PF02634">
    <property type="entry name" value="FdhD-NarQ"/>
    <property type="match status" value="1"/>
</dbReference>
<dbReference type="InterPro" id="IPR016193">
    <property type="entry name" value="Cytidine_deaminase-like"/>
</dbReference>
<evidence type="ECO:0000256" key="1">
    <source>
        <dbReference type="ARBA" id="ARBA00022490"/>
    </source>
</evidence>
<dbReference type="InterPro" id="IPR003786">
    <property type="entry name" value="FdhD"/>
</dbReference>
<comment type="caution">
    <text evidence="3">The sequence shown here is derived from an EMBL/GenBank/DDBJ whole genome shotgun (WGS) entry which is preliminary data.</text>
</comment>
<reference evidence="3" key="1">
    <citation type="journal article" date="2014" name="Front. Microbiol.">
        <title>High frequency of phylogenetically diverse reductive dehalogenase-homologous genes in deep subseafloor sedimentary metagenomes.</title>
        <authorList>
            <person name="Kawai M."/>
            <person name="Futagami T."/>
            <person name="Toyoda A."/>
            <person name="Takaki Y."/>
            <person name="Nishi S."/>
            <person name="Hori S."/>
            <person name="Arai W."/>
            <person name="Tsubouchi T."/>
            <person name="Morono Y."/>
            <person name="Uchiyama I."/>
            <person name="Ito T."/>
            <person name="Fujiyama A."/>
            <person name="Inagaki F."/>
            <person name="Takami H."/>
        </authorList>
    </citation>
    <scope>NUCLEOTIDE SEQUENCE</scope>
    <source>
        <strain evidence="3">Expedition CK06-06</strain>
    </source>
</reference>
<protein>
    <recommendedName>
        <fullName evidence="4">Formate dehydrogenase family accessory protein FdhD</fullName>
    </recommendedName>
</protein>
<dbReference type="EMBL" id="BARU01012448">
    <property type="protein sequence ID" value="GAH41284.1"/>
    <property type="molecule type" value="Genomic_DNA"/>
</dbReference>
<sequence length="160" mass="17174">VSACGSLDYRPLSEVIKTLPKMDMTLTVTAKILSESVKQLNFIAEKFRKTGGVHVAALYSTDGKAVALAEDVGRHNAVDKVIGAGATKNMDFTKLFLALSGRLTGDIVLKAARTKIPIIASLSAAISSGLETANLTKITLIGFVRGKRMNVYTYPERIVF</sequence>
<evidence type="ECO:0000313" key="3">
    <source>
        <dbReference type="EMBL" id="GAH41284.1"/>
    </source>
</evidence>